<accession>R7TSH0</accession>
<protein>
    <recommendedName>
        <fullName evidence="10">Agmatinase, mitochondrial</fullName>
    </recommendedName>
</protein>
<comment type="similarity">
    <text evidence="1">Belongs to the arginase family. Agmatinase subfamily.</text>
</comment>
<dbReference type="SUPFAM" id="SSF52768">
    <property type="entry name" value="Arginase/deacetylase"/>
    <property type="match status" value="1"/>
</dbReference>
<dbReference type="AlphaFoldDB" id="R7TSH0"/>
<feature type="binding site" evidence="5">
    <location>
        <position position="265"/>
    </location>
    <ligand>
        <name>Mn(2+)</name>
        <dbReference type="ChEBI" id="CHEBI:29035"/>
        <label>1</label>
    </ligand>
</feature>
<reference evidence="7 9" key="2">
    <citation type="journal article" date="2013" name="Nature">
        <title>Insights into bilaterian evolution from three spiralian genomes.</title>
        <authorList>
            <person name="Simakov O."/>
            <person name="Marletaz F."/>
            <person name="Cho S.J."/>
            <person name="Edsinger-Gonzales E."/>
            <person name="Havlak P."/>
            <person name="Hellsten U."/>
            <person name="Kuo D.H."/>
            <person name="Larsson T."/>
            <person name="Lv J."/>
            <person name="Arendt D."/>
            <person name="Savage R."/>
            <person name="Osoegawa K."/>
            <person name="de Jong P."/>
            <person name="Grimwood J."/>
            <person name="Chapman J.A."/>
            <person name="Shapiro H."/>
            <person name="Aerts A."/>
            <person name="Otillar R.P."/>
            <person name="Terry A.Y."/>
            <person name="Boore J.L."/>
            <person name="Grigoriev I.V."/>
            <person name="Lindberg D.R."/>
            <person name="Seaver E.C."/>
            <person name="Weisblat D.A."/>
            <person name="Putnam N.H."/>
            <person name="Rokhsar D.S."/>
        </authorList>
    </citation>
    <scope>NUCLEOTIDE SEQUENCE</scope>
    <source>
        <strain evidence="7 9">I ESC-2004</strain>
    </source>
</reference>
<feature type="binding site" evidence="5">
    <location>
        <position position="176"/>
    </location>
    <ligand>
        <name>Mn(2+)</name>
        <dbReference type="ChEBI" id="CHEBI:29035"/>
        <label>1</label>
    </ligand>
</feature>
<dbReference type="EMBL" id="AMQN01011262">
    <property type="status" value="NOT_ANNOTATED_CDS"/>
    <property type="molecule type" value="Genomic_DNA"/>
</dbReference>
<evidence type="ECO:0000256" key="3">
    <source>
        <dbReference type="ARBA" id="ARBA00022801"/>
    </source>
</evidence>
<gene>
    <name evidence="7" type="ORF">CAPTEDRAFT_160862</name>
</gene>
<evidence type="ECO:0000313" key="9">
    <source>
        <dbReference type="Proteomes" id="UP000014760"/>
    </source>
</evidence>
<feature type="binding site" evidence="5">
    <location>
        <position position="267"/>
    </location>
    <ligand>
        <name>Mn(2+)</name>
        <dbReference type="ChEBI" id="CHEBI:29035"/>
        <label>1</label>
    </ligand>
</feature>
<evidence type="ECO:0008006" key="10">
    <source>
        <dbReference type="Google" id="ProtNLM"/>
    </source>
</evidence>
<name>R7TSH0_CAPTE</name>
<reference evidence="8" key="3">
    <citation type="submission" date="2015-06" db="UniProtKB">
        <authorList>
            <consortium name="EnsemblMetazoa"/>
        </authorList>
    </citation>
    <scope>IDENTIFICATION</scope>
</reference>
<dbReference type="STRING" id="283909.R7TSH0"/>
<organism evidence="7">
    <name type="scientific">Capitella teleta</name>
    <name type="common">Polychaete worm</name>
    <dbReference type="NCBI Taxonomy" id="283909"/>
    <lineage>
        <taxon>Eukaryota</taxon>
        <taxon>Metazoa</taxon>
        <taxon>Spiralia</taxon>
        <taxon>Lophotrochozoa</taxon>
        <taxon>Annelida</taxon>
        <taxon>Polychaeta</taxon>
        <taxon>Sedentaria</taxon>
        <taxon>Scolecida</taxon>
        <taxon>Capitellidae</taxon>
        <taxon>Capitella</taxon>
    </lineage>
</organism>
<dbReference type="EnsemblMetazoa" id="CapteT160862">
    <property type="protein sequence ID" value="CapteP160862"/>
    <property type="gene ID" value="CapteG160862"/>
</dbReference>
<dbReference type="PANTHER" id="PTHR11358">
    <property type="entry name" value="ARGINASE/AGMATINASE"/>
    <property type="match status" value="1"/>
</dbReference>
<dbReference type="InterPro" id="IPR020855">
    <property type="entry name" value="Ureohydrolase_Mn_BS"/>
</dbReference>
<dbReference type="HOGENOM" id="CLU_039478_0_0_1"/>
<dbReference type="OMA" id="YELTTIM"/>
<dbReference type="Gene3D" id="3.40.800.10">
    <property type="entry name" value="Ureohydrolase domain"/>
    <property type="match status" value="1"/>
</dbReference>
<feature type="binding site" evidence="5">
    <location>
        <position position="151"/>
    </location>
    <ligand>
        <name>Mn(2+)</name>
        <dbReference type="ChEBI" id="CHEBI:29035"/>
        <label>1</label>
    </ligand>
</feature>
<dbReference type="PROSITE" id="PS51409">
    <property type="entry name" value="ARGINASE_2"/>
    <property type="match status" value="1"/>
</dbReference>
<dbReference type="GO" id="GO:0046872">
    <property type="term" value="F:metal ion binding"/>
    <property type="evidence" value="ECO:0007669"/>
    <property type="project" value="UniProtKB-KW"/>
</dbReference>
<comment type="cofactor">
    <cofactor evidence="5">
        <name>Mn(2+)</name>
        <dbReference type="ChEBI" id="CHEBI:29035"/>
    </cofactor>
    <text evidence="5">Binds 2 manganese ions per subunit.</text>
</comment>
<keyword evidence="4 5" id="KW-0464">Manganese</keyword>
<feature type="binding site" evidence="5">
    <location>
        <position position="178"/>
    </location>
    <ligand>
        <name>Mn(2+)</name>
        <dbReference type="ChEBI" id="CHEBI:29035"/>
        <label>1</label>
    </ligand>
</feature>
<keyword evidence="3 6" id="KW-0378">Hydrolase</keyword>
<dbReference type="PIRSF" id="PIRSF036979">
    <property type="entry name" value="Arginase"/>
    <property type="match status" value="1"/>
</dbReference>
<dbReference type="CDD" id="cd11592">
    <property type="entry name" value="Agmatinase_PAH"/>
    <property type="match status" value="1"/>
</dbReference>
<dbReference type="PANTHER" id="PTHR11358:SF26">
    <property type="entry name" value="GUANIDINO ACID HYDROLASE, MITOCHONDRIAL"/>
    <property type="match status" value="1"/>
</dbReference>
<reference evidence="9" key="1">
    <citation type="submission" date="2012-12" db="EMBL/GenBank/DDBJ databases">
        <authorList>
            <person name="Hellsten U."/>
            <person name="Grimwood J."/>
            <person name="Chapman J.A."/>
            <person name="Shapiro H."/>
            <person name="Aerts A."/>
            <person name="Otillar R.P."/>
            <person name="Terry A.Y."/>
            <person name="Boore J.L."/>
            <person name="Simakov O."/>
            <person name="Marletaz F."/>
            <person name="Cho S.-J."/>
            <person name="Edsinger-Gonzales E."/>
            <person name="Havlak P."/>
            <person name="Kuo D.-H."/>
            <person name="Larsson T."/>
            <person name="Lv J."/>
            <person name="Arendt D."/>
            <person name="Savage R."/>
            <person name="Osoegawa K."/>
            <person name="de Jong P."/>
            <person name="Lindberg D.R."/>
            <person name="Seaver E.C."/>
            <person name="Weisblat D.A."/>
            <person name="Putnam N.H."/>
            <person name="Grigoriev I.V."/>
            <person name="Rokhsar D.S."/>
        </authorList>
    </citation>
    <scope>NUCLEOTIDE SEQUENCE</scope>
    <source>
        <strain evidence="9">I ESC-2004</strain>
    </source>
</reference>
<evidence type="ECO:0000256" key="2">
    <source>
        <dbReference type="ARBA" id="ARBA00022723"/>
    </source>
</evidence>
<dbReference type="FunFam" id="3.40.800.10:FF:000002">
    <property type="entry name" value="Agmatinase"/>
    <property type="match status" value="1"/>
</dbReference>
<evidence type="ECO:0000256" key="1">
    <source>
        <dbReference type="ARBA" id="ARBA00009227"/>
    </source>
</evidence>
<dbReference type="EMBL" id="AMQN01011261">
    <property type="status" value="NOT_ANNOTATED_CDS"/>
    <property type="molecule type" value="Genomic_DNA"/>
</dbReference>
<keyword evidence="2 5" id="KW-0479">Metal-binding</keyword>
<dbReference type="InterPro" id="IPR023696">
    <property type="entry name" value="Ureohydrolase_dom_sf"/>
</dbReference>
<dbReference type="GO" id="GO:0047971">
    <property type="term" value="F:guanidinobutyrase activity"/>
    <property type="evidence" value="ECO:0007669"/>
    <property type="project" value="UniProtKB-ARBA"/>
</dbReference>
<proteinExistence type="inferred from homology"/>
<dbReference type="InterPro" id="IPR006035">
    <property type="entry name" value="Ureohydrolase"/>
</dbReference>
<evidence type="ECO:0000313" key="8">
    <source>
        <dbReference type="EnsemblMetazoa" id="CapteP160862"/>
    </source>
</evidence>
<sequence length="345" mass="37807">MFSARYFGRILKQTGHTRCFSSTSRCPKEMNRPLSANNLPRPAGISSMFRLPVQADTEGLDVCYVGVPLDVGASNRAGARFGPRQIRSESALVRGFNKETGASPYETLMVADAGDIYMTMYDLPQACVDIKEGFRKLISTGCKTLAMGGDHTVTYPILQAIAEKYGPVGLVHIDAHCDVNEHANNCKIYHGTTFYRALEENLIDPKRVVQIGIRGSGHSVEDLQWPLSQGFRVVTARQCYYKSLEPLMAEVRQQMGEGPVYISFDIDALDPCYAPGTGTPEIGGLTTIQVLEIIRGCRGMNIIGGDLVEVSPPYDTTGNTALTAANYLFEMLCVFPGVKYKQIPV</sequence>
<dbReference type="GO" id="GO:0033389">
    <property type="term" value="P:putrescine biosynthetic process from arginine, via agmatine"/>
    <property type="evidence" value="ECO:0007669"/>
    <property type="project" value="TreeGrafter"/>
</dbReference>
<evidence type="ECO:0000256" key="6">
    <source>
        <dbReference type="RuleBase" id="RU003684"/>
    </source>
</evidence>
<dbReference type="NCBIfam" id="TIGR01230">
    <property type="entry name" value="agmatinase"/>
    <property type="match status" value="1"/>
</dbReference>
<dbReference type="OrthoDB" id="9992747at2759"/>
<dbReference type="PROSITE" id="PS01053">
    <property type="entry name" value="ARGINASE_1"/>
    <property type="match status" value="1"/>
</dbReference>
<dbReference type="Pfam" id="PF00491">
    <property type="entry name" value="Arginase"/>
    <property type="match status" value="1"/>
</dbReference>
<dbReference type="PRINTS" id="PR00116">
    <property type="entry name" value="ARGINASE"/>
</dbReference>
<evidence type="ECO:0000256" key="4">
    <source>
        <dbReference type="ARBA" id="ARBA00023211"/>
    </source>
</evidence>
<keyword evidence="9" id="KW-1185">Reference proteome</keyword>
<dbReference type="EMBL" id="KB308784">
    <property type="protein sequence ID" value="ELT96604.1"/>
    <property type="molecule type" value="Genomic_DNA"/>
</dbReference>
<dbReference type="GO" id="GO:0008783">
    <property type="term" value="F:agmatinase activity"/>
    <property type="evidence" value="ECO:0007669"/>
    <property type="project" value="TreeGrafter"/>
</dbReference>
<dbReference type="Proteomes" id="UP000014760">
    <property type="component" value="Unassembled WGS sequence"/>
</dbReference>
<dbReference type="NCBIfam" id="NF002564">
    <property type="entry name" value="PRK02190.1"/>
    <property type="match status" value="1"/>
</dbReference>
<dbReference type="InterPro" id="IPR005925">
    <property type="entry name" value="Agmatinase-rel"/>
</dbReference>
<feature type="binding site" evidence="5">
    <location>
        <position position="174"/>
    </location>
    <ligand>
        <name>Mn(2+)</name>
        <dbReference type="ChEBI" id="CHEBI:29035"/>
        <label>1</label>
    </ligand>
</feature>
<evidence type="ECO:0000313" key="7">
    <source>
        <dbReference type="EMBL" id="ELT96604.1"/>
    </source>
</evidence>
<evidence type="ECO:0000256" key="5">
    <source>
        <dbReference type="PIRSR" id="PIRSR036979-1"/>
    </source>
</evidence>